<dbReference type="EMBL" id="BMDC01000003">
    <property type="protein sequence ID" value="GGH65013.1"/>
    <property type="molecule type" value="Genomic_DNA"/>
</dbReference>
<feature type="region of interest" description="Disordered" evidence="1">
    <location>
        <begin position="36"/>
        <end position="63"/>
    </location>
</feature>
<dbReference type="RefSeq" id="WP_188360024.1">
    <property type="nucleotide sequence ID" value="NZ_BMDC01000003.1"/>
</dbReference>
<feature type="domain" description="Thioredoxin" evidence="2">
    <location>
        <begin position="53"/>
        <end position="243"/>
    </location>
</feature>
<evidence type="ECO:0000259" key="2">
    <source>
        <dbReference type="PROSITE" id="PS51352"/>
    </source>
</evidence>
<dbReference type="PROSITE" id="PS51352">
    <property type="entry name" value="THIOREDOXIN_2"/>
    <property type="match status" value="1"/>
</dbReference>
<accession>A0A917IWR7</accession>
<dbReference type="Proteomes" id="UP000600171">
    <property type="component" value="Unassembled WGS sequence"/>
</dbReference>
<proteinExistence type="predicted"/>
<dbReference type="AlphaFoldDB" id="A0A917IWR7"/>
<protein>
    <recommendedName>
        <fullName evidence="2">Thioredoxin domain-containing protein</fullName>
    </recommendedName>
</protein>
<comment type="caution">
    <text evidence="3">The sequence shown here is derived from an EMBL/GenBank/DDBJ whole genome shotgun (WGS) entry which is preliminary data.</text>
</comment>
<feature type="compositionally biased region" description="Low complexity" evidence="1">
    <location>
        <begin position="36"/>
        <end position="56"/>
    </location>
</feature>
<evidence type="ECO:0000256" key="1">
    <source>
        <dbReference type="SAM" id="MobiDB-lite"/>
    </source>
</evidence>
<sequence length="244" mass="26324">MSDSLLDSVLARSLSRRGVFGSAAALAVLGLVACGSEDSSSSSSAENSSSDNSAEESGAKETNLRDDQGYHLNDLSEGAPTVTLFTDYQCPYCKRGEPAYEEAAGMLAGQMNVTVKHFPLPMHQFSVHSAQAVQAAEKQGKHLEMAHKVFEGQEKWAEETDENVVFSDYFRPYAEELGLDVEQFTSDYNSDEVFKTVESDYKQGVDWGVKGTPSFAVEGKVLDNVDSGTSAEDMVKAFKAAAGL</sequence>
<evidence type="ECO:0000313" key="3">
    <source>
        <dbReference type="EMBL" id="GGH65013.1"/>
    </source>
</evidence>
<dbReference type="Pfam" id="PF01323">
    <property type="entry name" value="DSBA"/>
    <property type="match status" value="1"/>
</dbReference>
<reference evidence="3 4" key="1">
    <citation type="journal article" date="2014" name="Int. J. Syst. Evol. Microbiol.">
        <title>Complete genome sequence of Corynebacterium casei LMG S-19264T (=DSM 44701T), isolated from a smear-ripened cheese.</title>
        <authorList>
            <consortium name="US DOE Joint Genome Institute (JGI-PGF)"/>
            <person name="Walter F."/>
            <person name="Albersmeier A."/>
            <person name="Kalinowski J."/>
            <person name="Ruckert C."/>
        </authorList>
    </citation>
    <scope>NUCLEOTIDE SEQUENCE [LARGE SCALE GENOMIC DNA]</scope>
    <source>
        <strain evidence="3 4">CCM 8669</strain>
    </source>
</reference>
<gene>
    <name evidence="3" type="ORF">GCM10007359_17840</name>
</gene>
<dbReference type="Gene3D" id="3.40.30.10">
    <property type="entry name" value="Glutaredoxin"/>
    <property type="match status" value="1"/>
</dbReference>
<dbReference type="PANTHER" id="PTHR33875:SF2">
    <property type="entry name" value="ACR183CP"/>
    <property type="match status" value="1"/>
</dbReference>
<dbReference type="InterPro" id="IPR036249">
    <property type="entry name" value="Thioredoxin-like_sf"/>
</dbReference>
<dbReference type="SUPFAM" id="SSF52833">
    <property type="entry name" value="Thioredoxin-like"/>
    <property type="match status" value="1"/>
</dbReference>
<dbReference type="InterPro" id="IPR006311">
    <property type="entry name" value="TAT_signal"/>
</dbReference>
<dbReference type="InterPro" id="IPR001853">
    <property type="entry name" value="DSBA-like_thioredoxin_dom"/>
</dbReference>
<name>A0A917IWR7_9MICC</name>
<keyword evidence="4" id="KW-1185">Reference proteome</keyword>
<evidence type="ECO:0000313" key="4">
    <source>
        <dbReference type="Proteomes" id="UP000600171"/>
    </source>
</evidence>
<dbReference type="PANTHER" id="PTHR33875">
    <property type="entry name" value="OS09G0542200 PROTEIN"/>
    <property type="match status" value="1"/>
</dbReference>
<dbReference type="InterPro" id="IPR013766">
    <property type="entry name" value="Thioredoxin_domain"/>
</dbReference>
<dbReference type="GO" id="GO:0016491">
    <property type="term" value="F:oxidoreductase activity"/>
    <property type="evidence" value="ECO:0007669"/>
    <property type="project" value="InterPro"/>
</dbReference>
<dbReference type="PROSITE" id="PS51318">
    <property type="entry name" value="TAT"/>
    <property type="match status" value="1"/>
</dbReference>
<organism evidence="3 4">
    <name type="scientific">Rothia aerolata</name>
    <dbReference type="NCBI Taxonomy" id="1812262"/>
    <lineage>
        <taxon>Bacteria</taxon>
        <taxon>Bacillati</taxon>
        <taxon>Actinomycetota</taxon>
        <taxon>Actinomycetes</taxon>
        <taxon>Micrococcales</taxon>
        <taxon>Micrococcaceae</taxon>
        <taxon>Rothia</taxon>
    </lineage>
</organism>